<dbReference type="InterPro" id="IPR057329">
    <property type="entry name" value="Beta-prop_Rol-3"/>
</dbReference>
<evidence type="ECO:0000256" key="5">
    <source>
        <dbReference type="ARBA" id="ARBA00022737"/>
    </source>
</evidence>
<evidence type="ECO:0000256" key="13">
    <source>
        <dbReference type="SAM" id="Phobius"/>
    </source>
</evidence>
<dbReference type="CDD" id="cd00063">
    <property type="entry name" value="FN3"/>
    <property type="match status" value="3"/>
</dbReference>
<protein>
    <recommendedName>
        <fullName evidence="2">receptor protein-tyrosine kinase</fullName>
        <ecNumber evidence="2">2.7.10.1</ecNumber>
    </recommendedName>
</protein>
<feature type="domain" description="Fibronectin type-III" evidence="15">
    <location>
        <begin position="1614"/>
        <end position="1719"/>
    </location>
</feature>
<dbReference type="GO" id="GO:0043235">
    <property type="term" value="C:receptor complex"/>
    <property type="evidence" value="ECO:0007669"/>
    <property type="project" value="TreeGrafter"/>
</dbReference>
<dbReference type="PANTHER" id="PTHR24416">
    <property type="entry name" value="TYROSINE-PROTEIN KINASE RECEPTOR"/>
    <property type="match status" value="1"/>
</dbReference>
<feature type="domain" description="Protein kinase" evidence="14">
    <location>
        <begin position="1905"/>
        <end position="2173"/>
    </location>
</feature>
<evidence type="ECO:0000313" key="16">
    <source>
        <dbReference type="Proteomes" id="UP000887540"/>
    </source>
</evidence>
<dbReference type="InterPro" id="IPR036116">
    <property type="entry name" value="FN3_sf"/>
</dbReference>
<evidence type="ECO:0000256" key="11">
    <source>
        <dbReference type="PROSITE-ProRule" id="PRU10141"/>
    </source>
</evidence>
<dbReference type="InterPro" id="IPR000719">
    <property type="entry name" value="Prot_kinase_dom"/>
</dbReference>
<feature type="compositionally biased region" description="Polar residues" evidence="12">
    <location>
        <begin position="2269"/>
        <end position="2278"/>
    </location>
</feature>
<feature type="transmembrane region" description="Helical" evidence="13">
    <location>
        <begin position="1830"/>
        <end position="1853"/>
    </location>
</feature>
<dbReference type="GO" id="GO:0004714">
    <property type="term" value="F:transmembrane receptor protein tyrosine kinase activity"/>
    <property type="evidence" value="ECO:0007669"/>
    <property type="project" value="UniProtKB-EC"/>
</dbReference>
<dbReference type="InterPro" id="IPR017441">
    <property type="entry name" value="Protein_kinase_ATP_BS"/>
</dbReference>
<dbReference type="GO" id="GO:0007169">
    <property type="term" value="P:cell surface receptor protein tyrosine kinase signaling pathway"/>
    <property type="evidence" value="ECO:0007669"/>
    <property type="project" value="TreeGrafter"/>
</dbReference>
<feature type="compositionally biased region" description="Basic and acidic residues" evidence="12">
    <location>
        <begin position="2246"/>
        <end position="2259"/>
    </location>
</feature>
<feature type="compositionally biased region" description="Polar residues" evidence="12">
    <location>
        <begin position="2391"/>
        <end position="2402"/>
    </location>
</feature>
<dbReference type="Pfam" id="PF07714">
    <property type="entry name" value="PK_Tyr_Ser-Thr"/>
    <property type="match status" value="1"/>
</dbReference>
<dbReference type="SMART" id="SM00060">
    <property type="entry name" value="FN3"/>
    <property type="match status" value="5"/>
</dbReference>
<keyword evidence="8 13" id="KW-1133">Transmembrane helix</keyword>
<dbReference type="InterPro" id="IPR003961">
    <property type="entry name" value="FN3_dom"/>
</dbReference>
<dbReference type="PROSITE" id="PS50853">
    <property type="entry name" value="FN3"/>
    <property type="match status" value="4"/>
</dbReference>
<keyword evidence="7 11" id="KW-0067">ATP-binding</keyword>
<dbReference type="SUPFAM" id="SSF49265">
    <property type="entry name" value="Fibronectin type III"/>
    <property type="match status" value="3"/>
</dbReference>
<keyword evidence="6 11" id="KW-0547">Nucleotide-binding</keyword>
<feature type="compositionally biased region" description="Polar residues" evidence="12">
    <location>
        <begin position="2318"/>
        <end position="2328"/>
    </location>
</feature>
<feature type="compositionally biased region" description="Basic and acidic residues" evidence="12">
    <location>
        <begin position="2217"/>
        <end position="2230"/>
    </location>
</feature>
<keyword evidence="4" id="KW-0732">Signal</keyword>
<keyword evidence="5" id="KW-0677">Repeat</keyword>
<evidence type="ECO:0000313" key="17">
    <source>
        <dbReference type="WBParaSite" id="ACRNAN_Path_203.g740.t2"/>
    </source>
</evidence>
<dbReference type="GO" id="GO:0005524">
    <property type="term" value="F:ATP binding"/>
    <property type="evidence" value="ECO:0007669"/>
    <property type="project" value="UniProtKB-UniRule"/>
</dbReference>
<dbReference type="Pfam" id="PF25494">
    <property type="entry name" value="Beta-prop_Rol-3"/>
    <property type="match status" value="1"/>
</dbReference>
<comment type="subcellular location">
    <subcellularLocation>
        <location evidence="1">Membrane</location>
        <topology evidence="1">Single-pass type I membrane protein</topology>
    </subcellularLocation>
</comment>
<dbReference type="Gene3D" id="3.30.200.20">
    <property type="entry name" value="Phosphorylase Kinase, domain 1"/>
    <property type="match status" value="1"/>
</dbReference>
<accession>A0A914C3E7</accession>
<evidence type="ECO:0000256" key="3">
    <source>
        <dbReference type="ARBA" id="ARBA00022692"/>
    </source>
</evidence>
<dbReference type="PROSITE" id="PS00107">
    <property type="entry name" value="PROTEIN_KINASE_ATP"/>
    <property type="match status" value="1"/>
</dbReference>
<dbReference type="EC" id="2.7.10.1" evidence="2"/>
<dbReference type="Gene3D" id="1.10.510.10">
    <property type="entry name" value="Transferase(Phosphotransferase) domain 1"/>
    <property type="match status" value="1"/>
</dbReference>
<dbReference type="PRINTS" id="PR00109">
    <property type="entry name" value="TYRKINASE"/>
</dbReference>
<evidence type="ECO:0000256" key="6">
    <source>
        <dbReference type="ARBA" id="ARBA00022741"/>
    </source>
</evidence>
<dbReference type="SMART" id="SM00219">
    <property type="entry name" value="TyrKc"/>
    <property type="match status" value="1"/>
</dbReference>
<feature type="domain" description="Fibronectin type-III" evidence="15">
    <location>
        <begin position="1494"/>
        <end position="1607"/>
    </location>
</feature>
<feature type="domain" description="Fibronectin type-III" evidence="15">
    <location>
        <begin position="1390"/>
        <end position="1490"/>
    </location>
</feature>
<keyword evidence="16" id="KW-1185">Reference proteome</keyword>
<dbReference type="InterPro" id="IPR001245">
    <property type="entry name" value="Ser-Thr/Tyr_kinase_cat_dom"/>
</dbReference>
<organism evidence="16 17">
    <name type="scientific">Acrobeloides nanus</name>
    <dbReference type="NCBI Taxonomy" id="290746"/>
    <lineage>
        <taxon>Eukaryota</taxon>
        <taxon>Metazoa</taxon>
        <taxon>Ecdysozoa</taxon>
        <taxon>Nematoda</taxon>
        <taxon>Chromadorea</taxon>
        <taxon>Rhabditida</taxon>
        <taxon>Tylenchina</taxon>
        <taxon>Cephalobomorpha</taxon>
        <taxon>Cephaloboidea</taxon>
        <taxon>Cephalobidae</taxon>
        <taxon>Acrobeloides</taxon>
    </lineage>
</organism>
<evidence type="ECO:0000256" key="7">
    <source>
        <dbReference type="ARBA" id="ARBA00022840"/>
    </source>
</evidence>
<dbReference type="InterPro" id="IPR013783">
    <property type="entry name" value="Ig-like_fold"/>
</dbReference>
<dbReference type="GO" id="GO:0005886">
    <property type="term" value="C:plasma membrane"/>
    <property type="evidence" value="ECO:0007669"/>
    <property type="project" value="TreeGrafter"/>
</dbReference>
<dbReference type="SUPFAM" id="SSF56112">
    <property type="entry name" value="Protein kinase-like (PK-like)"/>
    <property type="match status" value="1"/>
</dbReference>
<keyword evidence="10" id="KW-0325">Glycoprotein</keyword>
<keyword evidence="9 13" id="KW-0472">Membrane</keyword>
<dbReference type="FunFam" id="1.10.510.10:FF:001927">
    <property type="entry name" value="Receptor protein-tyrosine kinase"/>
    <property type="match status" value="1"/>
</dbReference>
<dbReference type="InterPro" id="IPR011009">
    <property type="entry name" value="Kinase-like_dom_sf"/>
</dbReference>
<evidence type="ECO:0000256" key="2">
    <source>
        <dbReference type="ARBA" id="ARBA00011902"/>
    </source>
</evidence>
<sequence>MENSIDVQVRLAVIWRSKTIISREFPLTLPTIPIISKSPKLMKQLQLSRDQYLICWSSTSTHDQQKFLVELKNLDDKIIYSHETTSTCHIFRELPKENCCRATIADLTGASEKVVKPFEKTTLEPPTTTMTTTGENAVTSSMSTMETTTVETIEKIETSSIKNLNFEGLPELHIDIEIKDVTEPNFMEKELVFTNGTNLFKMADMNDYVLMTDPMVIPFKLEKDQRITGAIQTIIMISIGLPELHIDIEIKDVTEPNFMEKELIFTNGTNLFKMADMNDYVLMTDPMIIPFKLEKDQRITALAASSLTKLYIGLSDGSIFSIDLNDFETTNSTEPEKVQIREKDDIPIVQIEIDQMQQKLYAVREKEGLIRCGLQDCLNSTMLMTNSANFIKNIAVDYWNGFLYYATNNGDVFSAPLFPIDAPSTYSFSITRRLAQIPEVYTLQIDFSLQKFIALLKNGTLLSMNLVDQSLKDEREEVPLNTKFENVIKSEFVDNRLFWISTSCGESHPWEKCLFSEEKDVKEEKIHLNKYIYGGNIQDFTISRNFLLPSYILPITKIGLMMSDTQARITWKPPESLHFQAPGSSWRVLTYEVNLISEGTKESFSLAETELLVNITPGITYTASIKACTISGVCTDFVNATNSAFGPHKSAVPVVIYTKNGDALKMMDLLGRELVDVDGYYPTLYSKNEKVIGWENTTKTLYTASPSAVSIWREFSNGDDYKFLDSISINHMSIMPKRSLLIIASSYLIVSYRLTSSFEQIIYSCSSTDCGEVIALASDDKSGEIFYLIQETNGTFQLYSMNLAQRTPILVSTTQKLPPLRQMVIMEEKFLFITEDGMVGSFDKQLGNLNINYALRDVVYLVTVDENSAENRFDFTNEIEIGVTGRSEISWQVDRRFSLGQVLYKIEMFKENFAGERTSEVSMASKLSIPQNVLDKWASRQIFDVKIDAITAWTIVSTNRTGLKAPTKPPSAPQGLKIYTTQQKKVDGARAIIDLFWEEPKEWNGDMLGYVVNCSNFDSDAESGPSKIIANVSARHYRTHSFVVKSGKVSCAVAATNEQNFIGKFSEPVSIDSSEVRPYLRLFTIDSIGNLISLTNWSSVQEAVRTKRQIQGNNQAKRQTNQVQYQTVSFIENNLYGIKKEVDNTQPFIVLLDMNDVNIEIHKVSINGDFSEIEAMASDWVANRLLIIANHQIMQISLETFQSSTVVTPKKLFSLSSGAQEAKQLLFDPFINTAYLLTKNGSLFSLDLAKGTEQNLGLSLDCLKSQTVTSMMSAFAWNRPASPLIYALTWNGLITIDPTASNSSKICLEINPPIEWSKFGEKGLKAITLFSIADKFYVFVTSSELLIYDKMSTSITPIPIVNPPLKQILAVSQSSQPYPDRSCFVLPSSSNINFTVKNEGRSGALVEIQEPKIPNNCQNISFPPTQYEIYFKKKDSDKIKTIKSLSNVVHLENGNLDKETDYEVSVSWFNRYYPATGSTSETKNFKTSYGYPTAPQNPAAFALTPNTVLIYWKLPQTLNAPKKEIKYRITQQSSALASPVSIGAKEFDNGNFANGPSDIVSCDEDPCQAKIANLRPAEDYKFWVTAVHTTREKNQFPDDSEAVSAEALTRTKDIPGTLRHENVTGDTMMLRWTWLEPGSPPSKVYIQYRQSGVDASWISPPNTTFNPVEKKSGVNLTIDNLRSATNYDYRFVGSYDGILEYEGSKKNFSENFYQATQQGRTKAGTPSEPRDVKLDQDQEGFILRWQAPETDGGASISSYAVEYRPNSTAEWEIAERGLAPDKTTWRPVKIADPQKSEFRIRAANSEGFGSYAFTKHDHVTIDEKRPISFIWLWILLAILIGLLTGCLALGMRIRRKKLEQKRRKEKLNKAFHLDKLDQMNFPESPLEIPPEIQNEIKNLPAVERVVFQSRLGKGSFGEVFEGIAILKDGSGKSAKVAIKTLRPGNSQVDRIKFIKEAILMNNFDHPNIVKLLGVSFADEPHHLVIELMEGGDLLGFLRTSRPTEVMPSQLSLKELICMMVDVGRGGSYLEANKHVHRDLAARNCLISSRSSSMRITKIADFGLAREIYANDYYRVNGEDFLPLRWLAPESAHDGIFTSKSDVWSFGILLWEILTLGEQPYPRMENLQVLAYVKNEGHPDKPFDCPDEIFEIVQKAWVANPEQRPTFADLLPYLEALRGRPEYQSNSPFPSSSLFGTSNSVFDHSMDSTSGSNGGSIGRDRPEFGRFDKSENPSNKKHGRPSILRSLRKDSKDRSTEDPPNRSVFRPESVLSNETNTTMCDLDYEIPRNRSTPETSSSSGIILGPYGNNGFWNEGFDSMESSTSQSRPSLASAPGGVVNPSFIGSDYYDRSTFRLSDSGDSSRPLSKSAYPSVPYRSNKPRAPPPPIPIPRSTTTHNYSGSDESSPDSEKPRPRARVSRV</sequence>
<feature type="compositionally biased region" description="Polar residues" evidence="12">
    <location>
        <begin position="2352"/>
        <end position="2364"/>
    </location>
</feature>
<dbReference type="WBParaSite" id="ACRNAN_Path_203.g740.t2">
    <property type="protein sequence ID" value="ACRNAN_Path_203.g740.t2"/>
    <property type="gene ID" value="ACRNAN_Path_203.g740"/>
</dbReference>
<feature type="domain" description="Fibronectin type-III" evidence="15">
    <location>
        <begin position="1725"/>
        <end position="1824"/>
    </location>
</feature>
<feature type="region of interest" description="Disordered" evidence="12">
    <location>
        <begin position="2313"/>
        <end position="2419"/>
    </location>
</feature>
<evidence type="ECO:0000256" key="10">
    <source>
        <dbReference type="ARBA" id="ARBA00023180"/>
    </source>
</evidence>
<reference evidence="17" key="1">
    <citation type="submission" date="2022-11" db="UniProtKB">
        <authorList>
            <consortium name="WormBaseParasite"/>
        </authorList>
    </citation>
    <scope>IDENTIFICATION</scope>
</reference>
<evidence type="ECO:0000259" key="15">
    <source>
        <dbReference type="PROSITE" id="PS50853"/>
    </source>
</evidence>
<dbReference type="InterPro" id="IPR020635">
    <property type="entry name" value="Tyr_kinase_cat_dom"/>
</dbReference>
<evidence type="ECO:0000259" key="14">
    <source>
        <dbReference type="PROSITE" id="PS50011"/>
    </source>
</evidence>
<feature type="compositionally biased region" description="Polar residues" evidence="12">
    <location>
        <begin position="2288"/>
        <end position="2299"/>
    </location>
</feature>
<evidence type="ECO:0000256" key="4">
    <source>
        <dbReference type="ARBA" id="ARBA00022729"/>
    </source>
</evidence>
<name>A0A914C3E7_9BILA</name>
<evidence type="ECO:0000256" key="9">
    <source>
        <dbReference type="ARBA" id="ARBA00023136"/>
    </source>
</evidence>
<feature type="binding site" evidence="11">
    <location>
        <position position="1939"/>
    </location>
    <ligand>
        <name>ATP</name>
        <dbReference type="ChEBI" id="CHEBI:30616"/>
    </ligand>
</feature>
<proteinExistence type="predicted"/>
<dbReference type="InterPro" id="IPR050122">
    <property type="entry name" value="RTK"/>
</dbReference>
<evidence type="ECO:0000256" key="1">
    <source>
        <dbReference type="ARBA" id="ARBA00004479"/>
    </source>
</evidence>
<feature type="region of interest" description="Disordered" evidence="12">
    <location>
        <begin position="2204"/>
        <end position="2301"/>
    </location>
</feature>
<dbReference type="Proteomes" id="UP000887540">
    <property type="component" value="Unplaced"/>
</dbReference>
<keyword evidence="3 13" id="KW-0812">Transmembrane</keyword>
<dbReference type="Gene3D" id="2.60.40.10">
    <property type="entry name" value="Immunoglobulins"/>
    <property type="match status" value="5"/>
</dbReference>
<evidence type="ECO:0000256" key="8">
    <source>
        <dbReference type="ARBA" id="ARBA00022989"/>
    </source>
</evidence>
<dbReference type="PROSITE" id="PS50011">
    <property type="entry name" value="PROTEIN_KINASE_DOM"/>
    <property type="match status" value="1"/>
</dbReference>
<evidence type="ECO:0000256" key="12">
    <source>
        <dbReference type="SAM" id="MobiDB-lite"/>
    </source>
</evidence>
<dbReference type="PANTHER" id="PTHR24416:SF525">
    <property type="entry name" value="INSULIN-LIKE RECEPTOR"/>
    <property type="match status" value="1"/>
</dbReference>